<dbReference type="Proteomes" id="UP001064048">
    <property type="component" value="Chromosome 30"/>
</dbReference>
<proteinExistence type="predicted"/>
<evidence type="ECO:0000313" key="2">
    <source>
        <dbReference type="Proteomes" id="UP001064048"/>
    </source>
</evidence>
<dbReference type="EMBL" id="CM046130">
    <property type="protein sequence ID" value="KAI8431587.1"/>
    <property type="molecule type" value="Genomic_DNA"/>
</dbReference>
<organism evidence="1 2">
    <name type="scientific">Choristoneura fumiferana</name>
    <name type="common">Spruce budworm moth</name>
    <name type="synonym">Archips fumiferana</name>
    <dbReference type="NCBI Taxonomy" id="7141"/>
    <lineage>
        <taxon>Eukaryota</taxon>
        <taxon>Metazoa</taxon>
        <taxon>Ecdysozoa</taxon>
        <taxon>Arthropoda</taxon>
        <taxon>Hexapoda</taxon>
        <taxon>Insecta</taxon>
        <taxon>Pterygota</taxon>
        <taxon>Neoptera</taxon>
        <taxon>Endopterygota</taxon>
        <taxon>Lepidoptera</taxon>
        <taxon>Glossata</taxon>
        <taxon>Ditrysia</taxon>
        <taxon>Tortricoidea</taxon>
        <taxon>Tortricidae</taxon>
        <taxon>Tortricinae</taxon>
        <taxon>Choristoneura</taxon>
    </lineage>
</organism>
<reference evidence="1 2" key="1">
    <citation type="journal article" date="2022" name="Genome Biol. Evol.">
        <title>The Spruce Budworm Genome: Reconstructing the Evolutionary History of Antifreeze Proteins.</title>
        <authorList>
            <person name="Beliveau C."/>
            <person name="Gagne P."/>
            <person name="Picq S."/>
            <person name="Vernygora O."/>
            <person name="Keeling C.I."/>
            <person name="Pinkney K."/>
            <person name="Doucet D."/>
            <person name="Wen F."/>
            <person name="Johnston J.S."/>
            <person name="Maaroufi H."/>
            <person name="Boyle B."/>
            <person name="Laroche J."/>
            <person name="Dewar K."/>
            <person name="Juretic N."/>
            <person name="Blackburn G."/>
            <person name="Nisole A."/>
            <person name="Brunet B."/>
            <person name="Brandao M."/>
            <person name="Lumley L."/>
            <person name="Duan J."/>
            <person name="Quan G."/>
            <person name="Lucarotti C.J."/>
            <person name="Roe A.D."/>
            <person name="Sperling F.A.H."/>
            <person name="Levesque R.C."/>
            <person name="Cusson M."/>
        </authorList>
    </citation>
    <scope>NUCLEOTIDE SEQUENCE [LARGE SCALE GENOMIC DNA]</scope>
    <source>
        <strain evidence="1">Glfc:IPQL:Cfum</strain>
    </source>
</reference>
<evidence type="ECO:0000313" key="1">
    <source>
        <dbReference type="EMBL" id="KAI8431587.1"/>
    </source>
</evidence>
<sequence length="187" mass="22425">MNKKPARTGPKIRITRAAFRLRKLDDPPLFQPKEVDEHKYIYTCQYCRLKFTQNSQFFRHMTSNHETQQKNASFECNECQIVFSKKANLDIHCQTHLQVKSKSRCESCSITFKSRHCLRRHLKLKQIMMENSCLNCQKKFTNKERLAKHIKNKHTFKNVTHQCDMCSVKFKEKESLRNHLNRLHKKL</sequence>
<accession>A0ACC0K551</accession>
<gene>
    <name evidence="1" type="ORF">MSG28_016076</name>
</gene>
<name>A0ACC0K551_CHOFU</name>
<comment type="caution">
    <text evidence="1">The sequence shown here is derived from an EMBL/GenBank/DDBJ whole genome shotgun (WGS) entry which is preliminary data.</text>
</comment>
<protein>
    <submittedName>
        <fullName evidence="1">Uncharacterized protein</fullName>
    </submittedName>
</protein>
<keyword evidence="2" id="KW-1185">Reference proteome</keyword>